<dbReference type="GO" id="GO:0005634">
    <property type="term" value="C:nucleus"/>
    <property type="evidence" value="ECO:0007669"/>
    <property type="project" value="UniProtKB-SubCell"/>
</dbReference>
<feature type="compositionally biased region" description="Basic and acidic residues" evidence="7">
    <location>
        <begin position="460"/>
        <end position="473"/>
    </location>
</feature>
<feature type="region of interest" description="Disordered" evidence="7">
    <location>
        <begin position="1253"/>
        <end position="1277"/>
    </location>
</feature>
<dbReference type="PANTHER" id="PTHR13738:SF1">
    <property type="entry name" value="TROPONIN I"/>
    <property type="match status" value="1"/>
</dbReference>
<dbReference type="EMBL" id="JADFTS010000009">
    <property type="protein sequence ID" value="KAF9589288.1"/>
    <property type="molecule type" value="Genomic_DNA"/>
</dbReference>
<feature type="region of interest" description="Disordered" evidence="7">
    <location>
        <begin position="926"/>
        <end position="1027"/>
    </location>
</feature>
<sequence>MTAVEKVLVQILERANWIVNQTKQQSDSFNQYLATVCLIKQIPPPPWLQGQLFPPPRGCSNLNNNLFLTKNDDIESVVKIERSKSRQKALELRNTASLTKSGTCNINNREEELIKVVSSDECCGINEGRARLSNDGTDIVDQERCIGNGYVYEACSSPPTDESLLVEPKQLFFDRVQNCVMDTTDKENGRGSLGTARSTTPAEVLGEVSFSNGFLEKHNAQFLEKKRNSELMCREDTLDALVDMDQNKVGLGETCTQKLHVVANNVFRNQGKESQSLSDKGCRQANIASDTSCFVPLVQQERQPDALVTDTGPVSSQPVGACSSRLESDVVGSSSGVPEFLFSSPPCDDNIFVEPKQLLFDEVEDCNVSGSLTLQSEKEKGSGSPGNARSPTPAESLGVTHLSLHKKHAVLLEHQETEHFDAADAANRSILTQTITPKSAETSSTGRIVPYLLRSYTKHDNNDGFLKSEEPSFQRKSVRSKKNTNNASENSWPQYKRRKIEGRSSTAFTNSSRLVRVEPLHQIHENGVSRFHENAEYGSKTDLEFKHVTSSSDEKTSNSNAIKRPCKRLSRSAKRWARLNGVSHPASRSQAAWCLDVHQNHHLQGEQDAEGGQKDTNTCLRFEQTGVDASLVSDLGKEVCDNAEDCLSGSTDINITQLESDEQRYLLLPEIELDIQKIKQLGSTERALQDTGSTDLNVTQLPAEDHRHLMFHETALDIRNMDQLGSAERGLQNRGSATGEQLLSYCSVRSPSLEDVTGNQSMPEFEGFSIGLPSKQILSLPGERISLGNIDLPTTTNECISVIEKLCKSAGMLTPLAWSSKHKIHRTPDLYQSLPDGLPECMDLKRTVTFSDEDLKQLNGSYNLIGEESELASYSDCMPSSVQLDWGVPQPPFTPPVRTFNQRNTSVPAGRSFEKLQNTNPELTCFRIDENTSTSEENENLDEGSIESVNMGPNVSGMQISAKQKLRNAYGEEKRAKKDKENQKSSIGGKGGVSKVSDSLYSTRPKLSRKASEGKESQSLAGKGCRRGNIVSSMSSFIPLVQQKRQPAALVTGKRDVKVKALEAAVAAKKLEEKRENDRKMKKEAAKLERARLEQDKIKQLELQNKKSEEERKKKEADLAGRKRIREEEDRKEKERKRKCTEEARRLQDKLHAEKEEKVQRCRAADDKEGKKKEVQNKEQKNQKTEKGSQIADCRQKMETGTRNAKVPVGNAEKASDVRKDSVGVKADHDKVLDSICEPNNCGLSFTRESGEKSYEISPYQASDDEDEAAEEDEQDVPNKKFIPSWAREKHIASILPSMHRVDPCEIFLRASFCSISEDPLLTLTPRVLFSTRFVEHIVLRRKVLVSLLQQSSNPVSLLAWTLKFER</sequence>
<feature type="region of interest" description="Disordered" evidence="7">
    <location>
        <begin position="460"/>
        <end position="504"/>
    </location>
</feature>
<evidence type="ECO:0000256" key="6">
    <source>
        <dbReference type="ARBA" id="ARBA00023242"/>
    </source>
</evidence>
<evidence type="ECO:0000256" key="1">
    <source>
        <dbReference type="ARBA" id="ARBA00004123"/>
    </source>
</evidence>
<dbReference type="GO" id="GO:0005819">
    <property type="term" value="C:spindle"/>
    <property type="evidence" value="ECO:0007669"/>
    <property type="project" value="UniProtKB-SubCell"/>
</dbReference>
<dbReference type="OrthoDB" id="681218at2759"/>
<feature type="compositionally biased region" description="Basic and acidic residues" evidence="7">
    <location>
        <begin position="1214"/>
        <end position="1223"/>
    </location>
</feature>
<feature type="domain" description="Inner centromere protein ARK-binding" evidence="8">
    <location>
        <begin position="1262"/>
        <end position="1311"/>
    </location>
</feature>
<feature type="compositionally biased region" description="Basic and acidic residues" evidence="7">
    <location>
        <begin position="970"/>
        <end position="983"/>
    </location>
</feature>
<keyword evidence="5" id="KW-0206">Cytoskeleton</keyword>
<evidence type="ECO:0000313" key="10">
    <source>
        <dbReference type="Proteomes" id="UP000631114"/>
    </source>
</evidence>
<evidence type="ECO:0000256" key="4">
    <source>
        <dbReference type="ARBA" id="ARBA00022490"/>
    </source>
</evidence>
<evidence type="ECO:0000256" key="3">
    <source>
        <dbReference type="ARBA" id="ARBA00010042"/>
    </source>
</evidence>
<comment type="subcellular location">
    <subcellularLocation>
        <location evidence="2">Cytoplasm</location>
        <location evidence="2">Cytoskeleton</location>
        <location evidence="2">Spindle</location>
    </subcellularLocation>
    <subcellularLocation>
        <location evidence="1">Nucleus</location>
    </subcellularLocation>
</comment>
<feature type="compositionally biased region" description="Basic and acidic residues" evidence="7">
    <location>
        <begin position="1069"/>
        <end position="1133"/>
    </location>
</feature>
<feature type="region of interest" description="Disordered" evidence="7">
    <location>
        <begin position="1068"/>
        <end position="1223"/>
    </location>
</feature>
<organism evidence="9 10">
    <name type="scientific">Coptis chinensis</name>
    <dbReference type="NCBI Taxonomy" id="261450"/>
    <lineage>
        <taxon>Eukaryota</taxon>
        <taxon>Viridiplantae</taxon>
        <taxon>Streptophyta</taxon>
        <taxon>Embryophyta</taxon>
        <taxon>Tracheophyta</taxon>
        <taxon>Spermatophyta</taxon>
        <taxon>Magnoliopsida</taxon>
        <taxon>Ranunculales</taxon>
        <taxon>Ranunculaceae</taxon>
        <taxon>Coptidoideae</taxon>
        <taxon>Coptis</taxon>
    </lineage>
</organism>
<keyword evidence="10" id="KW-1185">Reference proteome</keyword>
<feature type="region of interest" description="Disordered" evidence="7">
    <location>
        <begin position="372"/>
        <end position="395"/>
    </location>
</feature>
<dbReference type="InterPro" id="IPR050875">
    <property type="entry name" value="Troponin_I"/>
</dbReference>
<dbReference type="Proteomes" id="UP000631114">
    <property type="component" value="Unassembled WGS sequence"/>
</dbReference>
<proteinExistence type="inferred from homology"/>
<gene>
    <name evidence="9" type="ORF">IFM89_022358</name>
</gene>
<keyword evidence="4" id="KW-0963">Cytoplasm</keyword>
<evidence type="ECO:0000256" key="7">
    <source>
        <dbReference type="SAM" id="MobiDB-lite"/>
    </source>
</evidence>
<feature type="compositionally biased region" description="Polar residues" evidence="7">
    <location>
        <begin position="947"/>
        <end position="962"/>
    </location>
</feature>
<feature type="compositionally biased region" description="Acidic residues" evidence="7">
    <location>
        <begin position="936"/>
        <end position="945"/>
    </location>
</feature>
<evidence type="ECO:0000256" key="2">
    <source>
        <dbReference type="ARBA" id="ARBA00004186"/>
    </source>
</evidence>
<feature type="compositionally biased region" description="Basic and acidic residues" evidence="7">
    <location>
        <begin position="1140"/>
        <end position="1187"/>
    </location>
</feature>
<keyword evidence="6" id="KW-0539">Nucleus</keyword>
<comment type="similarity">
    <text evidence="3">Belongs to the INCENP family.</text>
</comment>
<evidence type="ECO:0000259" key="8">
    <source>
        <dbReference type="Pfam" id="PF03941"/>
    </source>
</evidence>
<dbReference type="PANTHER" id="PTHR13738">
    <property type="entry name" value="TROPONIN I"/>
    <property type="match status" value="1"/>
</dbReference>
<reference evidence="9 10" key="1">
    <citation type="submission" date="2020-10" db="EMBL/GenBank/DDBJ databases">
        <title>The Coptis chinensis genome and diversification of protoberbering-type alkaloids.</title>
        <authorList>
            <person name="Wang B."/>
            <person name="Shu S."/>
            <person name="Song C."/>
            <person name="Liu Y."/>
        </authorList>
    </citation>
    <scope>NUCLEOTIDE SEQUENCE [LARGE SCALE GENOMIC DNA]</scope>
    <source>
        <strain evidence="9">HL-2020</strain>
        <tissue evidence="9">Leaf</tissue>
    </source>
</reference>
<feature type="compositionally biased region" description="Polar residues" evidence="7">
    <location>
        <begin position="483"/>
        <end position="493"/>
    </location>
</feature>
<evidence type="ECO:0000256" key="5">
    <source>
        <dbReference type="ARBA" id="ARBA00023212"/>
    </source>
</evidence>
<feature type="compositionally biased region" description="Acidic residues" evidence="7">
    <location>
        <begin position="1263"/>
        <end position="1276"/>
    </location>
</feature>
<evidence type="ECO:0000313" key="9">
    <source>
        <dbReference type="EMBL" id="KAF9589288.1"/>
    </source>
</evidence>
<name>A0A835H216_9MAGN</name>
<dbReference type="InterPro" id="IPR005635">
    <property type="entry name" value="Inner_centromere_prot_ARK-bd"/>
</dbReference>
<dbReference type="Pfam" id="PF03941">
    <property type="entry name" value="INCENP_ARK-bind"/>
    <property type="match status" value="1"/>
</dbReference>
<accession>A0A835H216</accession>
<protein>
    <recommendedName>
        <fullName evidence="8">Inner centromere protein ARK-binding domain-containing protein</fullName>
    </recommendedName>
</protein>
<comment type="caution">
    <text evidence="9">The sequence shown here is derived from an EMBL/GenBank/DDBJ whole genome shotgun (WGS) entry which is preliminary data.</text>
</comment>